<evidence type="ECO:0000313" key="2">
    <source>
        <dbReference type="Proteomes" id="UP001058074"/>
    </source>
</evidence>
<protein>
    <submittedName>
        <fullName evidence="1">Sporulation integral membrane protein YlbJ</fullName>
    </submittedName>
</protein>
<accession>A0ACB5RC42</accession>
<dbReference type="EMBL" id="BROD01000001">
    <property type="protein sequence ID" value="GKX66271.1"/>
    <property type="molecule type" value="Genomic_DNA"/>
</dbReference>
<organism evidence="1 2">
    <name type="scientific">Inconstantimicrobium mannanitabidum</name>
    <dbReference type="NCBI Taxonomy" id="1604901"/>
    <lineage>
        <taxon>Bacteria</taxon>
        <taxon>Bacillati</taxon>
        <taxon>Bacillota</taxon>
        <taxon>Clostridia</taxon>
        <taxon>Eubacteriales</taxon>
        <taxon>Clostridiaceae</taxon>
        <taxon>Inconstantimicrobium</taxon>
    </lineage>
</organism>
<evidence type="ECO:0000313" key="1">
    <source>
        <dbReference type="EMBL" id="GKX66271.1"/>
    </source>
</evidence>
<dbReference type="Proteomes" id="UP001058074">
    <property type="component" value="Unassembled WGS sequence"/>
</dbReference>
<comment type="caution">
    <text evidence="1">The sequence shown here is derived from an EMBL/GenBank/DDBJ whole genome shotgun (WGS) entry which is preliminary data.</text>
</comment>
<proteinExistence type="predicted"/>
<name>A0ACB5RC42_9CLOT</name>
<sequence>MYSIIFLSLCIIILIIFLLKQLNLSRNLLATILLSLVFLYFVVKPEVCIQYSLAGAKLFITAIFPTIFPFMVICNILIAYDGINIYSKIVGPILCKPLGLSQSSSFALVASIFCGYPIGAKYSSELYEKGYINKDEFQRLINIATNSGPIFTIGAVGLSMLGNKLWGFIILGCNFLSAFIIGLLTKKKNSCSVNSPKNIEESKNIGLILKESIMDGINGVLMVGGYVIIFSILINIIKNNVITNYILLKLQNPIPAIHNIYGVTIGMLDLTNGCNLISLFSMNIKYKLCILSFLCAFGSISVIAQVNAFLYKYNLNIKKYVILKLLQGAIASVLSLITYSFIPTTVTTFANSSPTLPLYLGLELLISLLLVLCVLVYKLFHIS</sequence>
<gene>
    <name evidence="1" type="ORF">rsdtw13_15290</name>
</gene>
<keyword evidence="2" id="KW-1185">Reference proteome</keyword>
<reference evidence="1" key="1">
    <citation type="journal article" date="2025" name="Int. J. Syst. Evol. Microbiol.">
        <title>Inconstantimicrobium mannanitabidum sp. nov., a novel member of the family Clostridiaceae isolated from anoxic soil under the treatment of reductive soil disinfestation.</title>
        <authorList>
            <person name="Ueki A."/>
            <person name="Tonouchi A."/>
            <person name="Honma S."/>
            <person name="Kaku N."/>
            <person name="Ueki K."/>
        </authorList>
    </citation>
    <scope>NUCLEOTIDE SEQUENCE</scope>
    <source>
        <strain evidence="1">TW13</strain>
    </source>
</reference>